<dbReference type="InterPro" id="IPR025398">
    <property type="entry name" value="DUF4371"/>
</dbReference>
<dbReference type="PANTHER" id="PTHR45749">
    <property type="match status" value="1"/>
</dbReference>
<feature type="region of interest" description="Disordered" evidence="1">
    <location>
        <begin position="15"/>
        <end position="37"/>
    </location>
</feature>
<dbReference type="Proteomes" id="UP001153636">
    <property type="component" value="Chromosome 4"/>
</dbReference>
<protein>
    <recommendedName>
        <fullName evidence="2">TTF-type domain-containing protein</fullName>
    </recommendedName>
</protein>
<proteinExistence type="predicted"/>
<dbReference type="InterPro" id="IPR006580">
    <property type="entry name" value="Znf_TTF"/>
</dbReference>
<reference evidence="3" key="1">
    <citation type="submission" date="2022-01" db="EMBL/GenBank/DDBJ databases">
        <authorList>
            <person name="King R."/>
        </authorList>
    </citation>
    <scope>NUCLEOTIDE SEQUENCE</scope>
</reference>
<gene>
    <name evidence="3" type="ORF">PSYICH_LOCUS10043</name>
</gene>
<feature type="domain" description="TTF-type" evidence="2">
    <location>
        <begin position="101"/>
        <end position="198"/>
    </location>
</feature>
<dbReference type="Pfam" id="PF14291">
    <property type="entry name" value="DUF4371"/>
    <property type="match status" value="1"/>
</dbReference>
<organism evidence="3 4">
    <name type="scientific">Psylliodes chrysocephalus</name>
    <dbReference type="NCBI Taxonomy" id="3402493"/>
    <lineage>
        <taxon>Eukaryota</taxon>
        <taxon>Metazoa</taxon>
        <taxon>Ecdysozoa</taxon>
        <taxon>Arthropoda</taxon>
        <taxon>Hexapoda</taxon>
        <taxon>Insecta</taxon>
        <taxon>Pterygota</taxon>
        <taxon>Neoptera</taxon>
        <taxon>Endopterygota</taxon>
        <taxon>Coleoptera</taxon>
        <taxon>Polyphaga</taxon>
        <taxon>Cucujiformia</taxon>
        <taxon>Chrysomeloidea</taxon>
        <taxon>Chrysomelidae</taxon>
        <taxon>Galerucinae</taxon>
        <taxon>Alticini</taxon>
        <taxon>Psylliodes</taxon>
    </lineage>
</organism>
<evidence type="ECO:0000256" key="1">
    <source>
        <dbReference type="SAM" id="MobiDB-lite"/>
    </source>
</evidence>
<evidence type="ECO:0000313" key="4">
    <source>
        <dbReference type="Proteomes" id="UP001153636"/>
    </source>
</evidence>
<dbReference type="PANTHER" id="PTHR45749:SF37">
    <property type="entry name" value="OS05G0311600 PROTEIN"/>
    <property type="match status" value="1"/>
</dbReference>
<dbReference type="SUPFAM" id="SSF53098">
    <property type="entry name" value="Ribonuclease H-like"/>
    <property type="match status" value="1"/>
</dbReference>
<name>A0A9P0CZV3_9CUCU</name>
<dbReference type="OrthoDB" id="6778582at2759"/>
<feature type="compositionally biased region" description="Polar residues" evidence="1">
    <location>
        <begin position="25"/>
        <end position="35"/>
    </location>
</feature>
<dbReference type="InterPro" id="IPR012337">
    <property type="entry name" value="RNaseH-like_sf"/>
</dbReference>
<evidence type="ECO:0000313" key="3">
    <source>
        <dbReference type="EMBL" id="CAH1109478.1"/>
    </source>
</evidence>
<keyword evidence="4" id="KW-1185">Reference proteome</keyword>
<dbReference type="AlphaFoldDB" id="A0A9P0CZV3"/>
<accession>A0A9P0CZV3</accession>
<sequence>MKKISGDIRSFFLKVNKSPRKPANDSPSGSVTDTNDIVDKAGTSVTIEAQDEEPQTIPKQTTHDKLVLVNDLQVLDDLGTFQTGPRQPILEKYPSTKVGIQNRSFSAKYFKQYGWVEYSINMDAIFCFCCRIFGKEEVNEPIFTKTGFKNWKKIAEKLSKHSEGKAHIQNNQKYVIYKETLKAGSVATQTSSAYKEQIIKNKEYFKIISDVLLTLCRQGIALRGHDESEDSKNKGNFKEICELVSRHNPLFKEQHTKYFNLTSSDIQNDIINIIGNMILNTIIDEIKECGMYALMVDEARSFKEQQLSVCVRYVKGFQIEERFLGFTNCSQERDATSLCNILLSYLKKVGLTNIPIIAQSYDGASVMSGRVGGLQAKIRERHPSAIYIHCMAHRLNLVVTDLCSEIDSVKDFFNTVEALYVHFSSPGNHSVLIKIQKELGLSKIELNRLSDTRWSCRNTNCQAVKKNYSSIINALQFEIQQNYNKNVVEAVGLLSNMKSSKFLVSLIIIEEILTMINILSKQLQSENGTMAESTNIINGTIKSLEQKRDENVFARLWLDIEDLAKKNDIGLDLRSSKRKKAENVYLKDYVVEASTPAIDDFKETLAQSTVENPAQRFWLTTVYYRSLDHVINHMKIRFSAESQKLAVAVHNFLQMNFDGSMEFIQFYADTFLNIDKNVLKAEMTVIRNCIGKEGEDISISDITSVVTKTTFPNSYRFLQIALTLPISSASCEAQGSGKMESGYNYGSQETKWKPHDI</sequence>
<dbReference type="SMART" id="SM00597">
    <property type="entry name" value="ZnF_TTF"/>
    <property type="match status" value="1"/>
</dbReference>
<dbReference type="EMBL" id="OV651816">
    <property type="protein sequence ID" value="CAH1109478.1"/>
    <property type="molecule type" value="Genomic_DNA"/>
</dbReference>
<evidence type="ECO:0000259" key="2">
    <source>
        <dbReference type="SMART" id="SM00597"/>
    </source>
</evidence>